<accession>A0A9W4WZB9</accession>
<feature type="compositionally biased region" description="Acidic residues" evidence="1">
    <location>
        <begin position="1"/>
        <end position="12"/>
    </location>
</feature>
<sequence length="45" mass="4941">RMIDIEDEDKEVEDNKSNESINLPNNEISSLSHSISVGNAALEIA</sequence>
<feature type="non-terminal residue" evidence="2">
    <location>
        <position position="1"/>
    </location>
</feature>
<reference evidence="2" key="1">
    <citation type="submission" date="2022-08" db="EMBL/GenBank/DDBJ databases">
        <authorList>
            <person name="Kallberg Y."/>
            <person name="Tangrot J."/>
            <person name="Rosling A."/>
        </authorList>
    </citation>
    <scope>NUCLEOTIDE SEQUENCE</scope>
    <source>
        <strain evidence="2">Wild A</strain>
    </source>
</reference>
<proteinExistence type="predicted"/>
<dbReference type="EMBL" id="CAMKVN010016140">
    <property type="protein sequence ID" value="CAI2197350.1"/>
    <property type="molecule type" value="Genomic_DNA"/>
</dbReference>
<evidence type="ECO:0000313" key="2">
    <source>
        <dbReference type="EMBL" id="CAI2197350.1"/>
    </source>
</evidence>
<name>A0A9W4WZB9_9GLOM</name>
<dbReference type="AlphaFoldDB" id="A0A9W4WZB9"/>
<dbReference type="Proteomes" id="UP001153678">
    <property type="component" value="Unassembled WGS sequence"/>
</dbReference>
<feature type="region of interest" description="Disordered" evidence="1">
    <location>
        <begin position="1"/>
        <end position="24"/>
    </location>
</feature>
<evidence type="ECO:0000313" key="3">
    <source>
        <dbReference type="Proteomes" id="UP001153678"/>
    </source>
</evidence>
<organism evidence="2 3">
    <name type="scientific">Funneliformis geosporum</name>
    <dbReference type="NCBI Taxonomy" id="1117311"/>
    <lineage>
        <taxon>Eukaryota</taxon>
        <taxon>Fungi</taxon>
        <taxon>Fungi incertae sedis</taxon>
        <taxon>Mucoromycota</taxon>
        <taxon>Glomeromycotina</taxon>
        <taxon>Glomeromycetes</taxon>
        <taxon>Glomerales</taxon>
        <taxon>Glomeraceae</taxon>
        <taxon>Funneliformis</taxon>
    </lineage>
</organism>
<comment type="caution">
    <text evidence="2">The sequence shown here is derived from an EMBL/GenBank/DDBJ whole genome shotgun (WGS) entry which is preliminary data.</text>
</comment>
<feature type="non-terminal residue" evidence="2">
    <location>
        <position position="45"/>
    </location>
</feature>
<protein>
    <submittedName>
        <fullName evidence="2">10607_t:CDS:1</fullName>
    </submittedName>
</protein>
<evidence type="ECO:0000256" key="1">
    <source>
        <dbReference type="SAM" id="MobiDB-lite"/>
    </source>
</evidence>
<gene>
    <name evidence="2" type="ORF">FWILDA_LOCUS18033</name>
</gene>
<keyword evidence="3" id="KW-1185">Reference proteome</keyword>